<reference evidence="2 4" key="1">
    <citation type="submission" date="2011-02" db="EMBL/GenBank/DDBJ databases">
        <title>The Genome Sequence of Mortierella verticillata NRRL 6337.</title>
        <authorList>
            <consortium name="The Broad Institute Genome Sequencing Platform"/>
            <person name="Russ C."/>
            <person name="Cuomo C."/>
            <person name="Burger G."/>
            <person name="Gray M.W."/>
            <person name="Holland P.W.H."/>
            <person name="King N."/>
            <person name="Lang F.B.F."/>
            <person name="Roger A.J."/>
            <person name="Ruiz-Trillo I."/>
            <person name="Young S.K."/>
            <person name="Zeng Q."/>
            <person name="Gargeya S."/>
            <person name="Alvarado L."/>
            <person name="Berlin A."/>
            <person name="Chapman S.B."/>
            <person name="Chen Z."/>
            <person name="Freedman E."/>
            <person name="Gellesch M."/>
            <person name="Goldberg J."/>
            <person name="Griggs A."/>
            <person name="Gujja S."/>
            <person name="Heilman E."/>
            <person name="Heiman D."/>
            <person name="Howarth C."/>
            <person name="Mehta T."/>
            <person name="Neiman D."/>
            <person name="Pearson M."/>
            <person name="Roberts A."/>
            <person name="Saif S."/>
            <person name="Shea T."/>
            <person name="Shenoy N."/>
            <person name="Sisk P."/>
            <person name="Stolte C."/>
            <person name="Sykes S."/>
            <person name="White J."/>
            <person name="Yandava C."/>
            <person name="Haas B."/>
            <person name="Nusbaum C."/>
            <person name="Birren B."/>
        </authorList>
    </citation>
    <scope>NUCLEOTIDE SEQUENCE [LARGE SCALE GENOMIC DNA]</scope>
    <source>
        <strain evidence="2 4">NRRL 6337</strain>
    </source>
</reference>
<name>A0A086TME9_9FUNG</name>
<evidence type="ECO:0000313" key="2">
    <source>
        <dbReference type="EMBL" id="KFH63126.1"/>
    </source>
</evidence>
<keyword evidence="1" id="KW-0732">Signal</keyword>
<keyword evidence="4" id="KW-1185">Reference proteome</keyword>
<evidence type="ECO:0000313" key="4">
    <source>
        <dbReference type="Proteomes" id="UP000243308"/>
    </source>
</evidence>
<gene>
    <name evidence="2" type="ORF">MVEG_11163</name>
    <name evidence="3" type="ORF">MVEG_11164</name>
</gene>
<feature type="chain" id="PRO_5040562350" evidence="1">
    <location>
        <begin position="21"/>
        <end position="117"/>
    </location>
</feature>
<protein>
    <submittedName>
        <fullName evidence="2">Uncharacterized protein</fullName>
    </submittedName>
</protein>
<dbReference type="EMBL" id="KN042429">
    <property type="protein sequence ID" value="KFH63126.1"/>
    <property type="molecule type" value="Genomic_DNA"/>
</dbReference>
<sequence length="117" mass="12826">MKFTTAIVAAAVAAIASAQSAWNFPAEGPCVAACTDAAGKDLFPMYNDVDPTSPFFYASLSYTFERGTPSTIAFMTASGTCMQNCPMTEQTAYRASYPLKLKWYQQNKPTAVRRRRL</sequence>
<feature type="signal peptide" evidence="1">
    <location>
        <begin position="1"/>
        <end position="20"/>
    </location>
</feature>
<dbReference type="Proteomes" id="UP000243308">
    <property type="component" value="Unassembled WGS sequence"/>
</dbReference>
<evidence type="ECO:0000313" key="3">
    <source>
        <dbReference type="EMBL" id="KFH63127.1"/>
    </source>
</evidence>
<dbReference type="AlphaFoldDB" id="A0A086TME9"/>
<accession>A0A086TME9</accession>
<dbReference type="OrthoDB" id="2412648at2759"/>
<proteinExistence type="predicted"/>
<evidence type="ECO:0000256" key="1">
    <source>
        <dbReference type="SAM" id="SignalP"/>
    </source>
</evidence>
<organism evidence="2 4">
    <name type="scientific">Podila verticillata NRRL 6337</name>
    <dbReference type="NCBI Taxonomy" id="1069443"/>
    <lineage>
        <taxon>Eukaryota</taxon>
        <taxon>Fungi</taxon>
        <taxon>Fungi incertae sedis</taxon>
        <taxon>Mucoromycota</taxon>
        <taxon>Mortierellomycotina</taxon>
        <taxon>Mortierellomycetes</taxon>
        <taxon>Mortierellales</taxon>
        <taxon>Mortierellaceae</taxon>
        <taxon>Podila</taxon>
    </lineage>
</organism>
<dbReference type="EMBL" id="KN042429">
    <property type="protein sequence ID" value="KFH63127.1"/>
    <property type="molecule type" value="Genomic_DNA"/>
</dbReference>